<keyword evidence="2" id="KW-0472">Membrane</keyword>
<evidence type="ECO:0000256" key="2">
    <source>
        <dbReference type="SAM" id="Phobius"/>
    </source>
</evidence>
<dbReference type="Proteomes" id="UP000260025">
    <property type="component" value="Unassembled WGS sequence"/>
</dbReference>
<feature type="domain" description="BIG2" evidence="4">
    <location>
        <begin position="530"/>
        <end position="606"/>
    </location>
</feature>
<dbReference type="InterPro" id="IPR012334">
    <property type="entry name" value="Pectin_lyas_fold"/>
</dbReference>
<dbReference type="SUPFAM" id="SSF49373">
    <property type="entry name" value="Invasin/intimin cell-adhesion fragments"/>
    <property type="match status" value="2"/>
</dbReference>
<feature type="compositionally biased region" description="Basic and acidic residues" evidence="1">
    <location>
        <begin position="842"/>
        <end position="855"/>
    </location>
</feature>
<dbReference type="AlphaFoldDB" id="A0A3E2W460"/>
<keyword evidence="3" id="KW-0732">Signal</keyword>
<dbReference type="RefSeq" id="WP_117441514.1">
    <property type="nucleotide sequence ID" value="NZ_JAJFEN010000001.1"/>
</dbReference>
<dbReference type="Pfam" id="PF02368">
    <property type="entry name" value="Big_2"/>
    <property type="match status" value="2"/>
</dbReference>
<sequence length="893" mass="96513">MKRCVNAVKLVMTVMLSAFLFLSAQDLGLIHAAEKKIVLIKQDTRESYDTIQAAINAVAAGETGTIEIPAGTYGESLKISNTSSRTIFLRGAQANVSAYSNGKARSNEETILTGGIEVNGLLGDDSLEINGLTLHGKGINIVGWGAPIKSSGAIRIVNNVITDIADQSTSAIHINCGYDETIQTVEIKNNYINNIGEDGYATNGVYSTLPVTTMYITGNYIGNVNHSTIQLGSMTVNGLLSITENHILNWNKDGTTGTGAQGSQGDGIYLPKGNTPEAAAITVNQNYIVRENGLSGSAGYAARCNFNKGTIDLSANYWNETYPYRVISGGTYANVTIKSVCDEYMNVTDQSIGDFRFSISTLYNSGSDKEKMLSATIVMLDKDIEKPVVQWSSSDERIISVEQRKDAAYYVAKNSGVARISGKLTDPKSGVVYSQEVEGKVIDIDLKSVVMEPASQKQLQISVVPEGEKIPYNKIEWSSSDERIVEVDSNGCLKSKDKKGSAEVTVTMYGYGTKLYAQKTITVTVDRPIPVQEIKMQKDLLMKKGDTYTLQAEILPSDADQQQITWTSSDESVAVVQADGSITAVANGTSTITATIDHVTASCNVSVYEVKEPHIKPLDPAKPSNESQAGIADANSQDIIANTVDGILSDIAEGREIAAEVLDEVTRNAVLQAMNEGKAITLTANANVRREEEIDPGDLHIIQAYLSNIAAAQHTALQYFDFSFHLVSDDGVLLGEIKQLKQPISYAIILPQGTAQQDTSYYMVRLHDGKITKLPLHANADGTLTFSTDQFSVYALVAEKKADASKDPGEQPEQPTNKPEGEKQPNTQPEQPATDLKQPSSSHEKTEASVKKKSDAVSTADMQNEALWLSVAAVAILLMALVLRKKHRKGMEK</sequence>
<feature type="compositionally biased region" description="Polar residues" evidence="1">
    <location>
        <begin position="824"/>
        <end position="841"/>
    </location>
</feature>
<accession>A0A3E2W460</accession>
<dbReference type="InterPro" id="IPR011050">
    <property type="entry name" value="Pectin_lyase_fold/virulence"/>
</dbReference>
<gene>
    <name evidence="5" type="ORF">DXA38_00665</name>
</gene>
<evidence type="ECO:0000259" key="4">
    <source>
        <dbReference type="SMART" id="SM00635"/>
    </source>
</evidence>
<feature type="domain" description="BIG2" evidence="4">
    <location>
        <begin position="438"/>
        <end position="518"/>
    </location>
</feature>
<dbReference type="InterPro" id="IPR008964">
    <property type="entry name" value="Invasin/intimin_cell_adhesion"/>
</dbReference>
<evidence type="ECO:0000256" key="3">
    <source>
        <dbReference type="SAM" id="SignalP"/>
    </source>
</evidence>
<reference evidence="5 6" key="1">
    <citation type="submission" date="2018-08" db="EMBL/GenBank/DDBJ databases">
        <title>A genome reference for cultivated species of the human gut microbiota.</title>
        <authorList>
            <person name="Zou Y."/>
            <person name="Xue W."/>
            <person name="Luo G."/>
        </authorList>
    </citation>
    <scope>NUCLEOTIDE SEQUENCE [LARGE SCALE GENOMIC DNA]</scope>
    <source>
        <strain evidence="5 6">OF01-2LB</strain>
    </source>
</reference>
<protein>
    <recommendedName>
        <fullName evidence="4">BIG2 domain-containing protein</fullName>
    </recommendedName>
</protein>
<comment type="caution">
    <text evidence="5">The sequence shown here is derived from an EMBL/GenBank/DDBJ whole genome shotgun (WGS) entry which is preliminary data.</text>
</comment>
<keyword evidence="2" id="KW-0812">Transmembrane</keyword>
<evidence type="ECO:0000313" key="5">
    <source>
        <dbReference type="EMBL" id="RGC19030.1"/>
    </source>
</evidence>
<feature type="chain" id="PRO_5039538368" description="BIG2 domain-containing protein" evidence="3">
    <location>
        <begin position="25"/>
        <end position="893"/>
    </location>
</feature>
<dbReference type="Gene3D" id="2.60.40.1080">
    <property type="match status" value="2"/>
</dbReference>
<proteinExistence type="predicted"/>
<evidence type="ECO:0000313" key="6">
    <source>
        <dbReference type="Proteomes" id="UP000260025"/>
    </source>
</evidence>
<dbReference type="SUPFAM" id="SSF51126">
    <property type="entry name" value="Pectin lyase-like"/>
    <property type="match status" value="1"/>
</dbReference>
<feature type="transmembrane region" description="Helical" evidence="2">
    <location>
        <begin position="866"/>
        <end position="883"/>
    </location>
</feature>
<dbReference type="Gene3D" id="2.160.20.10">
    <property type="entry name" value="Single-stranded right-handed beta-helix, Pectin lyase-like"/>
    <property type="match status" value="1"/>
</dbReference>
<feature type="signal peptide" evidence="3">
    <location>
        <begin position="1"/>
        <end position="24"/>
    </location>
</feature>
<name>A0A3E2W460_CLOIN</name>
<dbReference type="InterPro" id="IPR003343">
    <property type="entry name" value="Big_2"/>
</dbReference>
<evidence type="ECO:0000256" key="1">
    <source>
        <dbReference type="SAM" id="MobiDB-lite"/>
    </source>
</evidence>
<feature type="region of interest" description="Disordered" evidence="1">
    <location>
        <begin position="802"/>
        <end position="859"/>
    </location>
</feature>
<dbReference type="SMART" id="SM00635">
    <property type="entry name" value="BID_2"/>
    <property type="match status" value="2"/>
</dbReference>
<dbReference type="EMBL" id="QVEV01000001">
    <property type="protein sequence ID" value="RGC19030.1"/>
    <property type="molecule type" value="Genomic_DNA"/>
</dbReference>
<keyword evidence="2" id="KW-1133">Transmembrane helix</keyword>
<dbReference type="OrthoDB" id="1645924at2"/>
<organism evidence="5 6">
    <name type="scientific">Clostridium innocuum</name>
    <dbReference type="NCBI Taxonomy" id="1522"/>
    <lineage>
        <taxon>Bacteria</taxon>
        <taxon>Bacillati</taxon>
        <taxon>Bacillota</taxon>
        <taxon>Clostridia</taxon>
        <taxon>Eubacteriales</taxon>
        <taxon>Clostridiaceae</taxon>
        <taxon>Clostridium</taxon>
    </lineage>
</organism>